<dbReference type="InterPro" id="IPR003439">
    <property type="entry name" value="ABC_transporter-like_ATP-bd"/>
</dbReference>
<proteinExistence type="inferred from homology"/>
<dbReference type="Pfam" id="PF00005">
    <property type="entry name" value="ABC_tran"/>
    <property type="match status" value="1"/>
</dbReference>
<sequence>MLEGRDLSFGYAGTSLFEQLSLAVPPRTIVGLTGRSGRGKSSLGRILAGHLRPSSGTVVIDGQPRKCGALDSVQYLHQTPIFAFNPRWRIERILSEAWPCDADTRRSLEIPDALLRRYPHELSGGELQRVAVLRALAPGVRYLIADEITAALDPITQARLWRVLQERVADGLGILAISHDRALLQRIAGTVRAL</sequence>
<dbReference type="Gene3D" id="3.40.50.300">
    <property type="entry name" value="P-loop containing nucleotide triphosphate hydrolases"/>
    <property type="match status" value="1"/>
</dbReference>
<evidence type="ECO:0000313" key="7">
    <source>
        <dbReference type="Proteomes" id="UP000646579"/>
    </source>
</evidence>
<comment type="caution">
    <text evidence="6">The sequence shown here is derived from an EMBL/GenBank/DDBJ whole genome shotgun (WGS) entry which is preliminary data.</text>
</comment>
<dbReference type="PANTHER" id="PTHR43776">
    <property type="entry name" value="TRANSPORT ATP-BINDING PROTEIN"/>
    <property type="match status" value="1"/>
</dbReference>
<dbReference type="InterPro" id="IPR017871">
    <property type="entry name" value="ABC_transporter-like_CS"/>
</dbReference>
<keyword evidence="2" id="KW-0813">Transport</keyword>
<dbReference type="InterPro" id="IPR050319">
    <property type="entry name" value="ABC_transp_ATP-bind"/>
</dbReference>
<dbReference type="GO" id="GO:0055085">
    <property type="term" value="P:transmembrane transport"/>
    <property type="evidence" value="ECO:0007669"/>
    <property type="project" value="UniProtKB-ARBA"/>
</dbReference>
<dbReference type="Proteomes" id="UP000646579">
    <property type="component" value="Unassembled WGS sequence"/>
</dbReference>
<organism evidence="6 7">
    <name type="scientific">Devosia pacifica</name>
    <dbReference type="NCBI Taxonomy" id="1335967"/>
    <lineage>
        <taxon>Bacteria</taxon>
        <taxon>Pseudomonadati</taxon>
        <taxon>Pseudomonadota</taxon>
        <taxon>Alphaproteobacteria</taxon>
        <taxon>Hyphomicrobiales</taxon>
        <taxon>Devosiaceae</taxon>
        <taxon>Devosia</taxon>
    </lineage>
</organism>
<dbReference type="PANTHER" id="PTHR43776:SF5">
    <property type="entry name" value="ATPASE COMPONENT OF ABC-TYPE TRANSPORT SYSTEM"/>
    <property type="match status" value="1"/>
</dbReference>
<protein>
    <submittedName>
        <fullName evidence="6">Peptide ABC transporter</fullName>
    </submittedName>
</protein>
<dbReference type="PROSITE" id="PS00211">
    <property type="entry name" value="ABC_TRANSPORTER_1"/>
    <property type="match status" value="1"/>
</dbReference>
<dbReference type="PROSITE" id="PS50893">
    <property type="entry name" value="ABC_TRANSPORTER_2"/>
    <property type="match status" value="1"/>
</dbReference>
<accession>A0A918VRZ3</accession>
<gene>
    <name evidence="6" type="ORF">GCM10007989_19310</name>
</gene>
<keyword evidence="4" id="KW-0067">ATP-binding</keyword>
<dbReference type="RefSeq" id="WP_189425478.1">
    <property type="nucleotide sequence ID" value="NZ_BMZE01000002.1"/>
</dbReference>
<dbReference type="SUPFAM" id="SSF52540">
    <property type="entry name" value="P-loop containing nucleoside triphosphate hydrolases"/>
    <property type="match status" value="1"/>
</dbReference>
<dbReference type="GO" id="GO:0016887">
    <property type="term" value="F:ATP hydrolysis activity"/>
    <property type="evidence" value="ECO:0007669"/>
    <property type="project" value="InterPro"/>
</dbReference>
<reference evidence="6" key="2">
    <citation type="submission" date="2020-09" db="EMBL/GenBank/DDBJ databases">
        <authorList>
            <person name="Sun Q."/>
            <person name="Kim S."/>
        </authorList>
    </citation>
    <scope>NUCLEOTIDE SEQUENCE</scope>
    <source>
        <strain evidence="6">KCTC 32437</strain>
    </source>
</reference>
<evidence type="ECO:0000256" key="3">
    <source>
        <dbReference type="ARBA" id="ARBA00022741"/>
    </source>
</evidence>
<feature type="domain" description="ABC transporter" evidence="5">
    <location>
        <begin position="2"/>
        <end position="194"/>
    </location>
</feature>
<evidence type="ECO:0000259" key="5">
    <source>
        <dbReference type="PROSITE" id="PS50893"/>
    </source>
</evidence>
<reference evidence="6" key="1">
    <citation type="journal article" date="2014" name="Int. J. Syst. Evol. Microbiol.">
        <title>Complete genome sequence of Corynebacterium casei LMG S-19264T (=DSM 44701T), isolated from a smear-ripened cheese.</title>
        <authorList>
            <consortium name="US DOE Joint Genome Institute (JGI-PGF)"/>
            <person name="Walter F."/>
            <person name="Albersmeier A."/>
            <person name="Kalinowski J."/>
            <person name="Ruckert C."/>
        </authorList>
    </citation>
    <scope>NUCLEOTIDE SEQUENCE</scope>
    <source>
        <strain evidence="6">KCTC 32437</strain>
    </source>
</reference>
<dbReference type="InterPro" id="IPR003593">
    <property type="entry name" value="AAA+_ATPase"/>
</dbReference>
<dbReference type="SMART" id="SM00382">
    <property type="entry name" value="AAA"/>
    <property type="match status" value="1"/>
</dbReference>
<name>A0A918VRZ3_9HYPH</name>
<evidence type="ECO:0000313" key="6">
    <source>
        <dbReference type="EMBL" id="GHA23859.1"/>
    </source>
</evidence>
<evidence type="ECO:0000256" key="4">
    <source>
        <dbReference type="ARBA" id="ARBA00022840"/>
    </source>
</evidence>
<evidence type="ECO:0000256" key="2">
    <source>
        <dbReference type="ARBA" id="ARBA00022448"/>
    </source>
</evidence>
<dbReference type="InterPro" id="IPR027417">
    <property type="entry name" value="P-loop_NTPase"/>
</dbReference>
<evidence type="ECO:0000256" key="1">
    <source>
        <dbReference type="ARBA" id="ARBA00005417"/>
    </source>
</evidence>
<keyword evidence="7" id="KW-1185">Reference proteome</keyword>
<keyword evidence="3" id="KW-0547">Nucleotide-binding</keyword>
<dbReference type="AlphaFoldDB" id="A0A918VRZ3"/>
<dbReference type="GO" id="GO:0005524">
    <property type="term" value="F:ATP binding"/>
    <property type="evidence" value="ECO:0007669"/>
    <property type="project" value="UniProtKB-KW"/>
</dbReference>
<dbReference type="EMBL" id="BMZE01000002">
    <property type="protein sequence ID" value="GHA23859.1"/>
    <property type="molecule type" value="Genomic_DNA"/>
</dbReference>
<comment type="similarity">
    <text evidence="1">Belongs to the ABC transporter superfamily.</text>
</comment>